<organism evidence="2">
    <name type="scientific">Albugo laibachii Nc14</name>
    <dbReference type="NCBI Taxonomy" id="890382"/>
    <lineage>
        <taxon>Eukaryota</taxon>
        <taxon>Sar</taxon>
        <taxon>Stramenopiles</taxon>
        <taxon>Oomycota</taxon>
        <taxon>Peronosporomycetes</taxon>
        <taxon>Albuginales</taxon>
        <taxon>Albuginaceae</taxon>
        <taxon>Albugo</taxon>
    </lineage>
</organism>
<evidence type="ECO:0000313" key="2">
    <source>
        <dbReference type="EMBL" id="CCA26248.1"/>
    </source>
</evidence>
<dbReference type="GO" id="GO:0003723">
    <property type="term" value="F:RNA binding"/>
    <property type="evidence" value="ECO:0007669"/>
    <property type="project" value="TreeGrafter"/>
</dbReference>
<dbReference type="SMART" id="SM00320">
    <property type="entry name" value="WD40"/>
    <property type="match status" value="10"/>
</dbReference>
<gene>
    <name evidence="2" type="primary">AlNc14C360G10988</name>
    <name evidence="2" type="ORF">ALNC14_123920</name>
</gene>
<dbReference type="InterPro" id="IPR011047">
    <property type="entry name" value="Quinoprotein_ADH-like_sf"/>
</dbReference>
<keyword evidence="1" id="KW-0853">WD repeat</keyword>
<feature type="repeat" description="WD" evidence="1">
    <location>
        <begin position="175"/>
        <end position="216"/>
    </location>
</feature>
<reference evidence="2" key="1">
    <citation type="journal article" date="2011" name="PLoS Biol.">
        <title>Gene gain and loss during evolution of obligate parasitism in the white rust pathogen of Arabidopsis thaliana.</title>
        <authorList>
            <person name="Kemen E."/>
            <person name="Gardiner A."/>
            <person name="Schultz-Larsen T."/>
            <person name="Kemen A.C."/>
            <person name="Balmuth A.L."/>
            <person name="Robert-Seilaniantz A."/>
            <person name="Bailey K."/>
            <person name="Holub E."/>
            <person name="Studholme D.J."/>
            <person name="Maclean D."/>
            <person name="Jones J.D."/>
        </authorList>
    </citation>
    <scope>NUCLEOTIDE SEQUENCE</scope>
</reference>
<dbReference type="PANTHER" id="PTHR44163:SF1">
    <property type="entry name" value="U3 SMALL NUCLEOLAR RNA-ASSOCIATED PROTEIN 4 HOMOLOG"/>
    <property type="match status" value="1"/>
</dbReference>
<evidence type="ECO:0000256" key="1">
    <source>
        <dbReference type="PROSITE-ProRule" id="PRU00221"/>
    </source>
</evidence>
<dbReference type="InterPro" id="IPR046351">
    <property type="entry name" value="UTP4"/>
</dbReference>
<dbReference type="InterPro" id="IPR001680">
    <property type="entry name" value="WD40_rpt"/>
</dbReference>
<dbReference type="PANTHER" id="PTHR44163">
    <property type="entry name" value="U3 SMALL NUCLEOLAR RNA-ASSOCIATED PROTEIN 4 HOMOLOG"/>
    <property type="match status" value="1"/>
</dbReference>
<dbReference type="GO" id="GO:0034455">
    <property type="term" value="C:t-UTP complex"/>
    <property type="evidence" value="ECO:0007669"/>
    <property type="project" value="TreeGrafter"/>
</dbReference>
<dbReference type="Gene3D" id="2.130.10.10">
    <property type="entry name" value="YVTN repeat-like/Quinoprotein amine dehydrogenase"/>
    <property type="match status" value="3"/>
</dbReference>
<sequence>MSTGRKRKSIECNGSEAQSAVYNRATPQVAGAKTFVHRCRFVKWVPESIDAMTCNSDGDNIAVARSDGTVEIWRMHSDTKWEIESVITGSKDAIISSMWWSTQHQRRLFVTSLNGTLWEIDVSILSRKRIVDSNGGSIWCSGINETTQQLAIGCEDGRIRLFSIEDDDLHFSKGFVSTSKRIVSLTWHVENNVIYTGSEDGIIYRWNAITGRNESRITLDTVANNRSVVWSLLVLQDVTLVSGDSFGNLCFWDGEMGTLLQKFTHLTADILTLCTDSKNSVLYASGVDAQVAEYRSITEASNGSSVNRRSWKFSYTNRAHSHDVRALVIAPAKSADEKHFGRLFSGGLDTQLISYRINTFHIHRPWKMPSMPYQGVFALSSEKRLLLMRKAKSLDLWQLAKIDSQSEPSSLREKLALQLNIRGNSNLICSSISSDGQYIACATVDDIKLFRLCFNGKYSPEKIVMSDDIVRNGARALAFSSDSMRLVVATASAFQLHVVDLKRLEIVQSFSIEGEDAVVQMLKVSNDTQWLAFLDSRNRLTVLNFDTMQVHCQFFLSHEKMTSFEFNPTASFLIVTLASDSLVVYDLETKSLSDWSRSNVRQLGALEFRAKLRHLKGAAFRANQPNTAYLYSQASLVKVELNSIEKGSKQAKNSMKNGNEIVEENDSFCTTVNQFRPVAYAEFITSKELVVVETPWLKVLSRLPDALYRHKYGK</sequence>
<dbReference type="Pfam" id="PF00400">
    <property type="entry name" value="WD40"/>
    <property type="match status" value="1"/>
</dbReference>
<reference evidence="2" key="2">
    <citation type="submission" date="2011-02" db="EMBL/GenBank/DDBJ databases">
        <authorList>
            <person name="MacLean D."/>
        </authorList>
    </citation>
    <scope>NUCLEOTIDE SEQUENCE</scope>
</reference>
<dbReference type="AlphaFoldDB" id="F0WXQ2"/>
<dbReference type="EMBL" id="FR824405">
    <property type="protein sequence ID" value="CCA26248.1"/>
    <property type="molecule type" value="Genomic_DNA"/>
</dbReference>
<name>F0WXQ2_9STRA</name>
<dbReference type="InterPro" id="IPR015943">
    <property type="entry name" value="WD40/YVTN_repeat-like_dom_sf"/>
</dbReference>
<accession>F0WXQ2</accession>
<protein>
    <submittedName>
        <fullName evidence="2">U3 small nucleolar RNAassociated protein putative</fullName>
    </submittedName>
</protein>
<dbReference type="SUPFAM" id="SSF50978">
    <property type="entry name" value="WD40 repeat-like"/>
    <property type="match status" value="1"/>
</dbReference>
<dbReference type="PROSITE" id="PS50082">
    <property type="entry name" value="WD_REPEATS_2"/>
    <property type="match status" value="1"/>
</dbReference>
<dbReference type="InterPro" id="IPR036322">
    <property type="entry name" value="WD40_repeat_dom_sf"/>
</dbReference>
<dbReference type="GO" id="GO:0032040">
    <property type="term" value="C:small-subunit processome"/>
    <property type="evidence" value="ECO:0007669"/>
    <property type="project" value="TreeGrafter"/>
</dbReference>
<dbReference type="GO" id="GO:0030686">
    <property type="term" value="C:90S preribosome"/>
    <property type="evidence" value="ECO:0007669"/>
    <property type="project" value="InterPro"/>
</dbReference>
<dbReference type="HOGENOM" id="CLU_002392_3_0_1"/>
<proteinExistence type="predicted"/>
<dbReference type="GO" id="GO:0000462">
    <property type="term" value="P:maturation of SSU-rRNA from tricistronic rRNA transcript (SSU-rRNA, 5.8S rRNA, LSU-rRNA)"/>
    <property type="evidence" value="ECO:0007669"/>
    <property type="project" value="InterPro"/>
</dbReference>
<dbReference type="SUPFAM" id="SSF50998">
    <property type="entry name" value="Quinoprotein alcohol dehydrogenase-like"/>
    <property type="match status" value="1"/>
</dbReference>